<evidence type="ECO:0000259" key="7">
    <source>
        <dbReference type="PROSITE" id="PS50850"/>
    </source>
</evidence>
<feature type="domain" description="Major facilitator superfamily (MFS) profile" evidence="7">
    <location>
        <begin position="222"/>
        <end position="488"/>
    </location>
</feature>
<feature type="transmembrane region" description="Helical" evidence="6">
    <location>
        <begin position="306"/>
        <end position="325"/>
    </location>
</feature>
<keyword evidence="4 6" id="KW-0472">Membrane</keyword>
<dbReference type="PANTHER" id="PTHR24064">
    <property type="entry name" value="SOLUTE CARRIER FAMILY 22 MEMBER"/>
    <property type="match status" value="1"/>
</dbReference>
<dbReference type="Gene3D" id="1.20.1250.20">
    <property type="entry name" value="MFS general substrate transporter like domains"/>
    <property type="match status" value="1"/>
</dbReference>
<feature type="transmembrane region" description="Helical" evidence="6">
    <location>
        <begin position="337"/>
        <end position="354"/>
    </location>
</feature>
<keyword evidence="3 6" id="KW-1133">Transmembrane helix</keyword>
<proteinExistence type="predicted"/>
<dbReference type="InterPro" id="IPR020846">
    <property type="entry name" value="MFS_dom"/>
</dbReference>
<protein>
    <recommendedName>
        <fullName evidence="7">Major facilitator superfamily (MFS) profile domain-containing protein</fullName>
    </recommendedName>
</protein>
<dbReference type="GO" id="GO:0016020">
    <property type="term" value="C:membrane"/>
    <property type="evidence" value="ECO:0007669"/>
    <property type="project" value="UniProtKB-SubCell"/>
</dbReference>
<sequence>MAVERQGKEKYQQFVSRDKHEFIDTSVARTTCLYRQTTVTYQELGRLNLEEVSPHLRGGRGENHLGKATPSSPDRDSTSVSPSSAVELNTTIALANYVTEVGIEGGKKVEFRGSVPVFAWGREREWENHPQDTRLGSNHDLLIIGSIVYRKSSALEHVIIESASRMDVDDMLSHAGDFGRYQIFLMALFCIINVLSAFHYFSQTIISVVPEHRCRDTDTLQEAENISLGNCVSGWDYNLTHGFQSIISEANINDHLAHSSSICFCQQFDWVGDDDWKPALGQSLFFVGSVIGTLGLGVMADHIGRLPVLVLANLLALVGSLATAFTSGLPQFASCRLLAGLATDSNFLMMYILVMEYMRPNMRTLGLNLCIGVFYSLGCVVVPWVAVLTMNWRHFLLVVSTPLVVVPAYYLLVPESARWLINKGRTDEAVTCFLRIAKFNGRNIPSSVIDTFKIEHSSRKVSDKSPNLLGLFATPRLRRKTCILIFKS</sequence>
<feature type="region of interest" description="Disordered" evidence="5">
    <location>
        <begin position="54"/>
        <end position="83"/>
    </location>
</feature>
<organism evidence="8">
    <name type="scientific">Timema tahoe</name>
    <dbReference type="NCBI Taxonomy" id="61484"/>
    <lineage>
        <taxon>Eukaryota</taxon>
        <taxon>Metazoa</taxon>
        <taxon>Ecdysozoa</taxon>
        <taxon>Arthropoda</taxon>
        <taxon>Hexapoda</taxon>
        <taxon>Insecta</taxon>
        <taxon>Pterygota</taxon>
        <taxon>Neoptera</taxon>
        <taxon>Polyneoptera</taxon>
        <taxon>Phasmatodea</taxon>
        <taxon>Timematodea</taxon>
        <taxon>Timematoidea</taxon>
        <taxon>Timematidae</taxon>
        <taxon>Timema</taxon>
    </lineage>
</organism>
<dbReference type="InterPro" id="IPR005828">
    <property type="entry name" value="MFS_sugar_transport-like"/>
</dbReference>
<gene>
    <name evidence="8" type="ORF">TTEB3V08_LOCUS10917</name>
</gene>
<evidence type="ECO:0000313" key="8">
    <source>
        <dbReference type="EMBL" id="CAD7463030.1"/>
    </source>
</evidence>
<name>A0A7R9P0M1_9NEOP</name>
<accession>A0A7R9P0M1</accession>
<feature type="transmembrane region" description="Helical" evidence="6">
    <location>
        <begin position="279"/>
        <end position="299"/>
    </location>
</feature>
<comment type="subcellular location">
    <subcellularLocation>
        <location evidence="1">Membrane</location>
        <topology evidence="1">Multi-pass membrane protein</topology>
    </subcellularLocation>
</comment>
<dbReference type="EMBL" id="OE007096">
    <property type="protein sequence ID" value="CAD7463030.1"/>
    <property type="molecule type" value="Genomic_DNA"/>
</dbReference>
<evidence type="ECO:0000256" key="4">
    <source>
        <dbReference type="ARBA" id="ARBA00023136"/>
    </source>
</evidence>
<feature type="transmembrane region" description="Helical" evidence="6">
    <location>
        <begin position="366"/>
        <end position="386"/>
    </location>
</feature>
<evidence type="ECO:0000256" key="5">
    <source>
        <dbReference type="SAM" id="MobiDB-lite"/>
    </source>
</evidence>
<dbReference type="GO" id="GO:0022857">
    <property type="term" value="F:transmembrane transporter activity"/>
    <property type="evidence" value="ECO:0007669"/>
    <property type="project" value="InterPro"/>
</dbReference>
<feature type="compositionally biased region" description="Basic and acidic residues" evidence="5">
    <location>
        <begin position="54"/>
        <end position="65"/>
    </location>
</feature>
<evidence type="ECO:0000256" key="1">
    <source>
        <dbReference type="ARBA" id="ARBA00004141"/>
    </source>
</evidence>
<feature type="transmembrane region" description="Helical" evidence="6">
    <location>
        <begin position="181"/>
        <end position="201"/>
    </location>
</feature>
<evidence type="ECO:0000256" key="6">
    <source>
        <dbReference type="SAM" id="Phobius"/>
    </source>
</evidence>
<evidence type="ECO:0000256" key="2">
    <source>
        <dbReference type="ARBA" id="ARBA00022692"/>
    </source>
</evidence>
<keyword evidence="2 6" id="KW-0812">Transmembrane</keyword>
<dbReference type="InterPro" id="IPR036259">
    <property type="entry name" value="MFS_trans_sf"/>
</dbReference>
<dbReference type="PROSITE" id="PS50850">
    <property type="entry name" value="MFS"/>
    <property type="match status" value="1"/>
</dbReference>
<feature type="transmembrane region" description="Helical" evidence="6">
    <location>
        <begin position="392"/>
        <end position="413"/>
    </location>
</feature>
<dbReference type="SUPFAM" id="SSF103473">
    <property type="entry name" value="MFS general substrate transporter"/>
    <property type="match status" value="1"/>
</dbReference>
<dbReference type="Pfam" id="PF00083">
    <property type="entry name" value="Sugar_tr"/>
    <property type="match status" value="1"/>
</dbReference>
<evidence type="ECO:0000256" key="3">
    <source>
        <dbReference type="ARBA" id="ARBA00022989"/>
    </source>
</evidence>
<dbReference type="AlphaFoldDB" id="A0A7R9P0M1"/>
<reference evidence="8" key="1">
    <citation type="submission" date="2020-11" db="EMBL/GenBank/DDBJ databases">
        <authorList>
            <person name="Tran Van P."/>
        </authorList>
    </citation>
    <scope>NUCLEOTIDE SEQUENCE</scope>
</reference>